<dbReference type="Proteomes" id="UP000188181">
    <property type="component" value="Chromosome"/>
</dbReference>
<evidence type="ECO:0008006" key="4">
    <source>
        <dbReference type="Google" id="ProtNLM"/>
    </source>
</evidence>
<dbReference type="Gene3D" id="3.20.20.140">
    <property type="entry name" value="Metal-dependent hydrolases"/>
    <property type="match status" value="1"/>
</dbReference>
<dbReference type="SUPFAM" id="SSF63446">
    <property type="entry name" value="Type I dockerin domain"/>
    <property type="match status" value="1"/>
</dbReference>
<gene>
    <name evidence="2" type="ORF">SMSP2_00262</name>
</gene>
<sequence precursor="true">MFAKPLHKAVYNSSKQFFFFFFLAICVSLCLAANDWTDAAADGNPFYSDFLEPANWSLGNPANQSCRIFTPNLGSPVIGGDITVQQLIIGDNNDLGSCQVFVYSGGEISTQTDGHFYIGQNTNGNGIFNITGGKAYAAGKGRFVVGNKGTGTLNISNTGRGEAFVILAGNQSGSHGCINISEGGYLHCRDWSAIGYNGHGTLHMTGGVYYSENARLIVAPWWVTPQSGHVQLDGGVIDVPNFEIGPAGEGNIGTMDVKNGKLIVREFDRVAYLKAVAAEGRISAFGGDGELNIVWDGSDTIVDARQYLPQQAHLPIPAIGEAVKNTSLTLEFTPGTGAVSHDIYLGTDFDAVSSAARGVGDIDGDGRTDPADIAAIAAQWLSGTAAEPADLNSDGSINLKDISIFAANWKQSAAGEFKGNTTAAGWSTGELASGTTYYWRVDEISPSGITKGLVWEFTTPLPPGTWHVSPDTLISGQNTDIRLIYTNGSEALPAGSLHHVLIEPLSVQSLFHCKPSVDYEIVPHIGTLPNIVLHQEPTNGVGFTEVTFTFPDGLAAGDSFAMKMGNSGAGGIIGLVNPVPVHSLTFETYSDFGDGEVSWLSKGWAGSLGRVDIEPAAAAAMRLFLPSLVETSSEFRLRLSVTDMFDSAANPAFAGTITLSSNGLTGLPTDVTCTPADNNSIVISGLSAAAEGIYRISASILGIGTFESNPCVVRDIVERPIYWGNIHNHGCYSEDWGDDMDNFYSFARDISGMDYVAASDHTATTPTLTANGSRLLMWRLNRHVSRLEAWLDTIETANRYNQPSDFVTLVGYENGFEDAGHYNVYYENPTAENMSDIYTDTRVDIDTFRSYIAAKDVLCIPHKHAAYFEYSLLDDTIVNSAGKQLTPVIEVYSDWGGSFSPYGTWNTESLFGGLRSVSGKSYQWAVENGYDIGLISDSDSHTGLPGRRNPGGIAPNHDHPQGITAAMTNDYSRRGIMDCYHDKHTYGTTGERIFIDARINGAIPGDTLNVSGPFEFNVEIAATDLIDYIDLYRGLTLIERKYVGISRDITTTFNCPAVTGNKLPYMIMAVLKDENRAWTTPIWVNAN</sequence>
<dbReference type="InterPro" id="IPR002105">
    <property type="entry name" value="Dockerin_1_rpt"/>
</dbReference>
<dbReference type="PROSITE" id="PS00018">
    <property type="entry name" value="EF_HAND_1"/>
    <property type="match status" value="1"/>
</dbReference>
<dbReference type="NCBIfam" id="TIGR04393">
    <property type="entry name" value="rpt_T5SS_PEPC"/>
    <property type="match status" value="1"/>
</dbReference>
<dbReference type="Pfam" id="PF00404">
    <property type="entry name" value="Dockerin_1"/>
    <property type="match status" value="1"/>
</dbReference>
<protein>
    <recommendedName>
        <fullName evidence="4">DUF3604 domain-containing protein</fullName>
    </recommendedName>
</protein>
<dbReference type="GO" id="GO:0000272">
    <property type="term" value="P:polysaccharide catabolic process"/>
    <property type="evidence" value="ECO:0007669"/>
    <property type="project" value="InterPro"/>
</dbReference>
<dbReference type="InterPro" id="IPR016195">
    <property type="entry name" value="Pol/histidinol_Pase-like"/>
</dbReference>
<reference evidence="3" key="1">
    <citation type="submission" date="2017-02" db="EMBL/GenBank/DDBJ databases">
        <title>Comparative genomics and description of representatives of a novel lineage of planctomycetes thriving in anoxic sediments.</title>
        <authorList>
            <person name="Spring S."/>
            <person name="Bunk B."/>
            <person name="Sproer C."/>
        </authorList>
    </citation>
    <scope>NUCLEOTIDE SEQUENCE [LARGE SCALE GENOMIC DNA]</scope>
    <source>
        <strain evidence="3">SM-Chi-D1</strain>
    </source>
</reference>
<dbReference type="InterPro" id="IPR018247">
    <property type="entry name" value="EF_Hand_1_Ca_BS"/>
</dbReference>
<keyword evidence="1" id="KW-0732">Signal</keyword>
<dbReference type="KEGG" id="pbas:SMSP2_00262"/>
<dbReference type="Gene3D" id="1.10.1330.10">
    <property type="entry name" value="Dockerin domain"/>
    <property type="match status" value="1"/>
</dbReference>
<dbReference type="STRING" id="1851148.SMSP2_00262"/>
<evidence type="ECO:0000313" key="2">
    <source>
        <dbReference type="EMBL" id="AQQ69928.1"/>
    </source>
</evidence>
<dbReference type="OrthoDB" id="543560at2"/>
<dbReference type="InterPro" id="IPR030895">
    <property type="entry name" value="T5SS_PEPC_rpt"/>
</dbReference>
<dbReference type="AlphaFoldDB" id="A0A1Q2MBL8"/>
<organism evidence="2 3">
    <name type="scientific">Limihaloglobus sulfuriphilus</name>
    <dbReference type="NCBI Taxonomy" id="1851148"/>
    <lineage>
        <taxon>Bacteria</taxon>
        <taxon>Pseudomonadati</taxon>
        <taxon>Planctomycetota</taxon>
        <taxon>Phycisphaerae</taxon>
        <taxon>Sedimentisphaerales</taxon>
        <taxon>Sedimentisphaeraceae</taxon>
        <taxon>Limihaloglobus</taxon>
    </lineage>
</organism>
<keyword evidence="3" id="KW-1185">Reference proteome</keyword>
<name>A0A1Q2MBL8_9BACT</name>
<proteinExistence type="predicted"/>
<accession>A0A1Q2MBL8</accession>
<evidence type="ECO:0000256" key="1">
    <source>
        <dbReference type="SAM" id="SignalP"/>
    </source>
</evidence>
<dbReference type="GO" id="GO:0004553">
    <property type="term" value="F:hydrolase activity, hydrolyzing O-glycosyl compounds"/>
    <property type="evidence" value="ECO:0007669"/>
    <property type="project" value="InterPro"/>
</dbReference>
<evidence type="ECO:0000313" key="3">
    <source>
        <dbReference type="Proteomes" id="UP000188181"/>
    </source>
</evidence>
<dbReference type="EMBL" id="CP019646">
    <property type="protein sequence ID" value="AQQ69928.1"/>
    <property type="molecule type" value="Genomic_DNA"/>
</dbReference>
<feature type="signal peptide" evidence="1">
    <location>
        <begin position="1"/>
        <end position="32"/>
    </location>
</feature>
<dbReference type="SUPFAM" id="SSF89550">
    <property type="entry name" value="PHP domain-like"/>
    <property type="match status" value="1"/>
</dbReference>
<dbReference type="InterPro" id="IPR036439">
    <property type="entry name" value="Dockerin_dom_sf"/>
</dbReference>
<feature type="chain" id="PRO_5012907905" description="DUF3604 domain-containing protein" evidence="1">
    <location>
        <begin position="33"/>
        <end position="1087"/>
    </location>
</feature>